<dbReference type="PROSITE" id="PS50977">
    <property type="entry name" value="HTH_TETR_2"/>
    <property type="match status" value="1"/>
</dbReference>
<dbReference type="Gene3D" id="1.10.357.10">
    <property type="entry name" value="Tetracycline Repressor, domain 2"/>
    <property type="match status" value="1"/>
</dbReference>
<dbReference type="PANTHER" id="PTHR30055:SF151">
    <property type="entry name" value="TRANSCRIPTIONAL REGULATORY PROTEIN"/>
    <property type="match status" value="1"/>
</dbReference>
<keyword evidence="3" id="KW-0804">Transcription</keyword>
<dbReference type="SUPFAM" id="SSF46689">
    <property type="entry name" value="Homeodomain-like"/>
    <property type="match status" value="1"/>
</dbReference>
<dbReference type="InterPro" id="IPR050109">
    <property type="entry name" value="HTH-type_TetR-like_transc_reg"/>
</dbReference>
<proteinExistence type="predicted"/>
<evidence type="ECO:0000256" key="2">
    <source>
        <dbReference type="ARBA" id="ARBA00023125"/>
    </source>
</evidence>
<dbReference type="AlphaFoldDB" id="A0A543FK70"/>
<dbReference type="Pfam" id="PF02909">
    <property type="entry name" value="TetR_C_1"/>
    <property type="match status" value="1"/>
</dbReference>
<dbReference type="InterPro" id="IPR009057">
    <property type="entry name" value="Homeodomain-like_sf"/>
</dbReference>
<dbReference type="InterPro" id="IPR001647">
    <property type="entry name" value="HTH_TetR"/>
</dbReference>
<protein>
    <submittedName>
        <fullName evidence="7">TetR family transcriptional regulator</fullName>
    </submittedName>
</protein>
<keyword evidence="2 4" id="KW-0238">DNA-binding</keyword>
<dbReference type="Proteomes" id="UP000320235">
    <property type="component" value="Unassembled WGS sequence"/>
</dbReference>
<gene>
    <name evidence="7" type="ORF">FB391_0502</name>
</gene>
<reference evidence="7 8" key="1">
    <citation type="submission" date="2019-06" db="EMBL/GenBank/DDBJ databases">
        <title>Sequencing the genomes of 1000 actinobacteria strains.</title>
        <authorList>
            <person name="Klenk H.-P."/>
        </authorList>
    </citation>
    <scope>NUCLEOTIDE SEQUENCE [LARGE SCALE GENOMIC DNA]</scope>
    <source>
        <strain evidence="7 8">DSM 105492</strain>
    </source>
</reference>
<accession>A0A543FK70</accession>
<dbReference type="GO" id="GO:0000976">
    <property type="term" value="F:transcription cis-regulatory region binding"/>
    <property type="evidence" value="ECO:0007669"/>
    <property type="project" value="TreeGrafter"/>
</dbReference>
<evidence type="ECO:0000256" key="3">
    <source>
        <dbReference type="ARBA" id="ARBA00023163"/>
    </source>
</evidence>
<evidence type="ECO:0000313" key="7">
    <source>
        <dbReference type="EMBL" id="TQM34215.1"/>
    </source>
</evidence>
<evidence type="ECO:0000256" key="4">
    <source>
        <dbReference type="PROSITE-ProRule" id="PRU00335"/>
    </source>
</evidence>
<dbReference type="Pfam" id="PF00440">
    <property type="entry name" value="TetR_N"/>
    <property type="match status" value="1"/>
</dbReference>
<evidence type="ECO:0000256" key="1">
    <source>
        <dbReference type="ARBA" id="ARBA00023015"/>
    </source>
</evidence>
<dbReference type="PANTHER" id="PTHR30055">
    <property type="entry name" value="HTH-TYPE TRANSCRIPTIONAL REGULATOR RUTR"/>
    <property type="match status" value="1"/>
</dbReference>
<dbReference type="SUPFAM" id="SSF48498">
    <property type="entry name" value="Tetracyclin repressor-like, C-terminal domain"/>
    <property type="match status" value="1"/>
</dbReference>
<feature type="DNA-binding region" description="H-T-H motif" evidence="4">
    <location>
        <begin position="67"/>
        <end position="86"/>
    </location>
</feature>
<dbReference type="InterPro" id="IPR004111">
    <property type="entry name" value="Repressor_TetR_C"/>
</dbReference>
<dbReference type="InterPro" id="IPR036271">
    <property type="entry name" value="Tet_transcr_reg_TetR-rel_C_sf"/>
</dbReference>
<dbReference type="GO" id="GO:0003700">
    <property type="term" value="F:DNA-binding transcription factor activity"/>
    <property type="evidence" value="ECO:0007669"/>
    <property type="project" value="TreeGrafter"/>
</dbReference>
<name>A0A543FK70_9MICO</name>
<evidence type="ECO:0000259" key="6">
    <source>
        <dbReference type="PROSITE" id="PS50977"/>
    </source>
</evidence>
<organism evidence="7 8">
    <name type="scientific">Microbacterium kyungheense</name>
    <dbReference type="NCBI Taxonomy" id="1263636"/>
    <lineage>
        <taxon>Bacteria</taxon>
        <taxon>Bacillati</taxon>
        <taxon>Actinomycetota</taxon>
        <taxon>Actinomycetes</taxon>
        <taxon>Micrococcales</taxon>
        <taxon>Microbacteriaceae</taxon>
        <taxon>Microbacterium</taxon>
    </lineage>
</organism>
<evidence type="ECO:0000256" key="5">
    <source>
        <dbReference type="SAM" id="MobiDB-lite"/>
    </source>
</evidence>
<dbReference type="EMBL" id="VFPE01000001">
    <property type="protein sequence ID" value="TQM34215.1"/>
    <property type="molecule type" value="Genomic_DNA"/>
</dbReference>
<feature type="region of interest" description="Disordered" evidence="5">
    <location>
        <begin position="1"/>
        <end position="44"/>
    </location>
</feature>
<dbReference type="Gene3D" id="1.10.10.60">
    <property type="entry name" value="Homeodomain-like"/>
    <property type="match status" value="1"/>
</dbReference>
<comment type="caution">
    <text evidence="7">The sequence shown here is derived from an EMBL/GenBank/DDBJ whole genome shotgun (WGS) entry which is preliminary data.</text>
</comment>
<feature type="domain" description="HTH tetR-type" evidence="6">
    <location>
        <begin position="44"/>
        <end position="104"/>
    </location>
</feature>
<evidence type="ECO:0000313" key="8">
    <source>
        <dbReference type="Proteomes" id="UP000320235"/>
    </source>
</evidence>
<dbReference type="GO" id="GO:0045892">
    <property type="term" value="P:negative regulation of DNA-templated transcription"/>
    <property type="evidence" value="ECO:0007669"/>
    <property type="project" value="InterPro"/>
</dbReference>
<sequence>MFDNAQAAPGTARTVWWDGAMASPPQPGEASSRTRAPRTRSRASHSLESVLAGAVEILDESGAQGLTIRALAARLGGGVASVYWYVSGRDELLDLAADSVLGGVLEATADVGGGDPIEDLRVIALAMFDAIVDRPWLGAYVLRDTATQIHSLQLYERIGEQVMRLELTPRQSFHATSAVVGYVIGTAADMGQQPPEAVVSGELSKDEYMAGAAAQWRALDPAQFPYIHHIIDEFDGHDDRDQFVGGLDLLLAGLRLQAGR</sequence>
<keyword evidence="1" id="KW-0805">Transcription regulation</keyword>
<keyword evidence="8" id="KW-1185">Reference proteome</keyword>